<accession>A0ABR0TXF8</accession>
<dbReference type="InterPro" id="IPR022617">
    <property type="entry name" value="Rad60/SUMO-like_dom"/>
</dbReference>
<proteinExistence type="predicted"/>
<dbReference type="SMART" id="SM00213">
    <property type="entry name" value="UBQ"/>
    <property type="match status" value="2"/>
</dbReference>
<feature type="region of interest" description="Disordered" evidence="1">
    <location>
        <begin position="1"/>
        <end position="74"/>
    </location>
</feature>
<evidence type="ECO:0000256" key="1">
    <source>
        <dbReference type="SAM" id="MobiDB-lite"/>
    </source>
</evidence>
<gene>
    <name evidence="3" type="ORF">QM012_000579</name>
</gene>
<dbReference type="SUPFAM" id="SSF54236">
    <property type="entry name" value="Ubiquitin-like"/>
    <property type="match status" value="2"/>
</dbReference>
<feature type="compositionally biased region" description="Polar residues" evidence="1">
    <location>
        <begin position="17"/>
        <end position="40"/>
    </location>
</feature>
<evidence type="ECO:0000313" key="4">
    <source>
        <dbReference type="Proteomes" id="UP001341245"/>
    </source>
</evidence>
<reference evidence="3 4" key="1">
    <citation type="submission" date="2023-11" db="EMBL/GenBank/DDBJ databases">
        <title>Draft genome sequence and annotation of the polyextremotolerant black yeast-like fungus Aureobasidium pullulans NRRL 62042.</title>
        <authorList>
            <person name="Dielentheis-Frenken M.R.E."/>
            <person name="Wibberg D."/>
            <person name="Blank L.M."/>
            <person name="Tiso T."/>
        </authorList>
    </citation>
    <scope>NUCLEOTIDE SEQUENCE [LARGE SCALE GENOMIC DNA]</scope>
    <source>
        <strain evidence="3 4">NRRL 62042</strain>
    </source>
</reference>
<dbReference type="CDD" id="cd01763">
    <property type="entry name" value="Ubl_SUMO_like"/>
    <property type="match status" value="2"/>
</dbReference>
<dbReference type="Gene3D" id="3.10.20.90">
    <property type="entry name" value="Phosphatidylinositol 3-kinase Catalytic Subunit, Chain A, domain 1"/>
    <property type="match status" value="3"/>
</dbReference>
<evidence type="ECO:0000259" key="2">
    <source>
        <dbReference type="PROSITE" id="PS50053"/>
    </source>
</evidence>
<comment type="caution">
    <text evidence="3">The sequence shown here is derived from an EMBL/GenBank/DDBJ whole genome shotgun (WGS) entry which is preliminary data.</text>
</comment>
<dbReference type="Proteomes" id="UP001341245">
    <property type="component" value="Unassembled WGS sequence"/>
</dbReference>
<organism evidence="3 4">
    <name type="scientific">Aureobasidium pullulans</name>
    <name type="common">Black yeast</name>
    <name type="synonym">Pullularia pullulans</name>
    <dbReference type="NCBI Taxonomy" id="5580"/>
    <lineage>
        <taxon>Eukaryota</taxon>
        <taxon>Fungi</taxon>
        <taxon>Dikarya</taxon>
        <taxon>Ascomycota</taxon>
        <taxon>Pezizomycotina</taxon>
        <taxon>Dothideomycetes</taxon>
        <taxon>Dothideomycetidae</taxon>
        <taxon>Dothideales</taxon>
        <taxon>Saccotheciaceae</taxon>
        <taxon>Aureobasidium</taxon>
    </lineage>
</organism>
<feature type="domain" description="Ubiquitin-like" evidence="2">
    <location>
        <begin position="81"/>
        <end position="156"/>
    </location>
</feature>
<dbReference type="InterPro" id="IPR000626">
    <property type="entry name" value="Ubiquitin-like_dom"/>
</dbReference>
<evidence type="ECO:0000313" key="3">
    <source>
        <dbReference type="EMBL" id="KAK6008676.1"/>
    </source>
</evidence>
<dbReference type="EMBL" id="JASGXD010000001">
    <property type="protein sequence ID" value="KAK6008676.1"/>
    <property type="molecule type" value="Genomic_DNA"/>
</dbReference>
<sequence>MEETEQPPRPIVEGESASDNQQHHPTSSGLPNASSASDSATAHMATPGTPVNNGTETTPANQDEPRTPVNAAPAEPAADRVQIVLKDQSGTSIAFGVKSSTRMEKVQNAYADRTGRPIGSLRFYYEGTRVVPDDTVATLEMENEDIIEVMTAQIGGEDGKVENNIPAKVAVEVQECEIDGKTCPAIYFSMSSHSRFSKLMRVWAERRGGNAAVNFYHLGDQSKARVHETDTPEKLGMGDSVVLTVVQEMANAIDVDDWVEMDGVSVKSASSEEPFVLIIKNLGQEEISREMHCKMTQTTSFKKFIDLYAKRWNLDAAAQRLTFNGETVFPSDTPASIGADRGAVLNIAEDPNVFVMDLTLI</sequence>
<dbReference type="PANTHER" id="PTHR10562">
    <property type="entry name" value="SMALL UBIQUITIN-RELATED MODIFIER"/>
    <property type="match status" value="1"/>
</dbReference>
<feature type="compositionally biased region" description="Polar residues" evidence="1">
    <location>
        <begin position="49"/>
        <end position="61"/>
    </location>
</feature>
<keyword evidence="4" id="KW-1185">Reference proteome</keyword>
<dbReference type="Pfam" id="PF11976">
    <property type="entry name" value="Rad60-SLD"/>
    <property type="match status" value="2"/>
</dbReference>
<name>A0ABR0TXF8_AURPU</name>
<protein>
    <recommendedName>
        <fullName evidence="2">Ubiquitin-like domain-containing protein</fullName>
    </recommendedName>
</protein>
<dbReference type="InterPro" id="IPR029071">
    <property type="entry name" value="Ubiquitin-like_domsf"/>
</dbReference>
<dbReference type="PROSITE" id="PS50053">
    <property type="entry name" value="UBIQUITIN_2"/>
    <property type="match status" value="1"/>
</dbReference>